<keyword evidence="4" id="KW-0238">DNA-binding</keyword>
<dbReference type="RefSeq" id="XP_022509086.1">
    <property type="nucleotide sequence ID" value="XM_022658612.1"/>
</dbReference>
<dbReference type="GO" id="GO:0003677">
    <property type="term" value="F:DNA binding"/>
    <property type="evidence" value="ECO:0007669"/>
    <property type="project" value="UniProtKB-KW"/>
</dbReference>
<accession>A0A177EYH2</accession>
<evidence type="ECO:0000256" key="2">
    <source>
        <dbReference type="ARBA" id="ARBA00022833"/>
    </source>
</evidence>
<keyword evidence="5" id="KW-0804">Transcription</keyword>
<keyword evidence="3" id="KW-0805">Transcription regulation</keyword>
<evidence type="ECO:0000313" key="9">
    <source>
        <dbReference type="EMBL" id="OAG37134.1"/>
    </source>
</evidence>
<feature type="compositionally biased region" description="Polar residues" evidence="7">
    <location>
        <begin position="44"/>
        <end position="54"/>
    </location>
</feature>
<dbReference type="CDD" id="cd12148">
    <property type="entry name" value="fungal_TF_MHR"/>
    <property type="match status" value="1"/>
</dbReference>
<dbReference type="Proteomes" id="UP000077002">
    <property type="component" value="Unassembled WGS sequence"/>
</dbReference>
<dbReference type="PANTHER" id="PTHR31313:SF81">
    <property type="entry name" value="TY1 ENHANCER ACTIVATOR"/>
    <property type="match status" value="1"/>
</dbReference>
<dbReference type="PANTHER" id="PTHR31313">
    <property type="entry name" value="TY1 ENHANCER ACTIVATOR"/>
    <property type="match status" value="1"/>
</dbReference>
<keyword evidence="1" id="KW-0479">Metal-binding</keyword>
<feature type="domain" description="Xylanolytic transcriptional activator regulatory" evidence="8">
    <location>
        <begin position="202"/>
        <end position="276"/>
    </location>
</feature>
<feature type="region of interest" description="Disordered" evidence="7">
    <location>
        <begin position="547"/>
        <end position="588"/>
    </location>
</feature>
<keyword evidence="10" id="KW-1185">Reference proteome</keyword>
<evidence type="ECO:0000256" key="6">
    <source>
        <dbReference type="ARBA" id="ARBA00023242"/>
    </source>
</evidence>
<proteinExistence type="predicted"/>
<evidence type="ECO:0000256" key="4">
    <source>
        <dbReference type="ARBA" id="ARBA00023125"/>
    </source>
</evidence>
<sequence length="619" mass="68763">MAAFANTEYMPVEQYPPDNDPLSPQRNALPMPPGSGGARRQASGHATRNLGQASPLQVLSDQDFPRFDDVMWEIRTRAELLLQRIPPASQTYLMDLYWEHYNQILRIVHKESFYQGASNPGSSSYSGFLHVCLLAMGFTFADKSRPDMQRFLASTREGESTLHTEARRLVKYEMDIPGGLSSIQALLILADLESGVGRDVTGWMYVGIAIRSAFELGLNEESSEAMSEQHRFERRMVFCACFLFDRFWAVYLGRSPSIKPSDIGYTQLTPTSAPGSGYNSQTSAQEVQIYESLVQLVAVYGEISTLLRSNRSSSEPDMLKMADLAKRLRMWRENLPPSLNWTPENCQRATPGFFLLHQQYHMAVILLHQPLAHSDSSRRQRQAEPGVDPALVDDVFPQLSARLCQKHASCIANIFEKYYHTPGRMYPCGTALLTASTAGIALVNDLTSTQQNKYESPRALRQVQVLMSVLGSMGHKYRRANQIAKSLGNVLIDRGWNFSGVTNLSGTNSLSLGPMLMSPLEMGQPPQMAPPQTQKLINASHSSSIFDGMTEENTPGIGYSSQDQRSSGSNGFAVDQRGSTDGKGQSILHDLSPSLNAWMMTDSMALDTNVFETATEDFF</sequence>
<comment type="caution">
    <text evidence="9">The sequence shown here is derived from an EMBL/GenBank/DDBJ whole genome shotgun (WGS) entry which is preliminary data.</text>
</comment>
<dbReference type="EMBL" id="LVKK01000077">
    <property type="protein sequence ID" value="OAG37134.1"/>
    <property type="molecule type" value="Genomic_DNA"/>
</dbReference>
<gene>
    <name evidence="9" type="ORF">AYO21_08669</name>
</gene>
<name>A0A177EYH2_9EURO</name>
<feature type="region of interest" description="Disordered" evidence="7">
    <location>
        <begin position="1"/>
        <end position="54"/>
    </location>
</feature>
<dbReference type="SMART" id="SM00906">
    <property type="entry name" value="Fungal_trans"/>
    <property type="match status" value="1"/>
</dbReference>
<reference evidence="9 10" key="1">
    <citation type="submission" date="2016-03" db="EMBL/GenBank/DDBJ databases">
        <title>Draft genome sequence of the Fonsecaea monophora CBS 269.37.</title>
        <authorList>
            <person name="Bombassaro A."/>
            <person name="Vinicius W.A."/>
            <person name="De Hoog S."/>
            <person name="Sun J."/>
            <person name="Souza E.M."/>
            <person name="Raittz R.T."/>
            <person name="Costa F."/>
            <person name="Leao A.C."/>
            <person name="Tadra-Sfeir M.Z."/>
            <person name="Baura V."/>
            <person name="Balsanelli E."/>
            <person name="Pedrosa F.O."/>
            <person name="Moreno L.F."/>
            <person name="Steffens M.B."/>
            <person name="Xi L."/>
            <person name="Bocca A.L."/>
            <person name="Felipe M.S."/>
            <person name="Teixeira M."/>
            <person name="Telles Filho F.Q."/>
            <person name="Azevedo C.M."/>
            <person name="Gomes R."/>
            <person name="Vicente V.A."/>
        </authorList>
    </citation>
    <scope>NUCLEOTIDE SEQUENCE [LARGE SCALE GENOMIC DNA]</scope>
    <source>
        <strain evidence="9 10">CBS 269.37</strain>
    </source>
</reference>
<dbReference type="OrthoDB" id="2154091at2759"/>
<evidence type="ECO:0000256" key="7">
    <source>
        <dbReference type="SAM" id="MobiDB-lite"/>
    </source>
</evidence>
<feature type="compositionally biased region" description="Polar residues" evidence="7">
    <location>
        <begin position="559"/>
        <end position="570"/>
    </location>
</feature>
<dbReference type="Pfam" id="PF04082">
    <property type="entry name" value="Fungal_trans"/>
    <property type="match status" value="1"/>
</dbReference>
<evidence type="ECO:0000256" key="3">
    <source>
        <dbReference type="ARBA" id="ARBA00023015"/>
    </source>
</evidence>
<dbReference type="GO" id="GO:0008270">
    <property type="term" value="F:zinc ion binding"/>
    <property type="evidence" value="ECO:0007669"/>
    <property type="project" value="InterPro"/>
</dbReference>
<evidence type="ECO:0000313" key="10">
    <source>
        <dbReference type="Proteomes" id="UP000077002"/>
    </source>
</evidence>
<dbReference type="InterPro" id="IPR051615">
    <property type="entry name" value="Transcr_Regulatory_Elem"/>
</dbReference>
<dbReference type="AlphaFoldDB" id="A0A177EYH2"/>
<keyword evidence="6" id="KW-0539">Nucleus</keyword>
<evidence type="ECO:0000256" key="5">
    <source>
        <dbReference type="ARBA" id="ARBA00023163"/>
    </source>
</evidence>
<dbReference type="GO" id="GO:0006351">
    <property type="term" value="P:DNA-templated transcription"/>
    <property type="evidence" value="ECO:0007669"/>
    <property type="project" value="InterPro"/>
</dbReference>
<evidence type="ECO:0000259" key="8">
    <source>
        <dbReference type="SMART" id="SM00906"/>
    </source>
</evidence>
<organism evidence="9 10">
    <name type="scientific">Fonsecaea monophora</name>
    <dbReference type="NCBI Taxonomy" id="254056"/>
    <lineage>
        <taxon>Eukaryota</taxon>
        <taxon>Fungi</taxon>
        <taxon>Dikarya</taxon>
        <taxon>Ascomycota</taxon>
        <taxon>Pezizomycotina</taxon>
        <taxon>Eurotiomycetes</taxon>
        <taxon>Chaetothyriomycetidae</taxon>
        <taxon>Chaetothyriales</taxon>
        <taxon>Herpotrichiellaceae</taxon>
        <taxon>Fonsecaea</taxon>
    </lineage>
</organism>
<dbReference type="InterPro" id="IPR007219">
    <property type="entry name" value="XnlR_reg_dom"/>
</dbReference>
<keyword evidence="2" id="KW-0862">Zinc</keyword>
<protein>
    <recommendedName>
        <fullName evidence="8">Xylanolytic transcriptional activator regulatory domain-containing protein</fullName>
    </recommendedName>
</protein>
<evidence type="ECO:0000256" key="1">
    <source>
        <dbReference type="ARBA" id="ARBA00022723"/>
    </source>
</evidence>
<dbReference type="GeneID" id="34603812"/>